<name>A0A6A4SLH4_SCOMX</name>
<feature type="compositionally biased region" description="Basic and acidic residues" evidence="1">
    <location>
        <begin position="78"/>
        <end position="91"/>
    </location>
</feature>
<proteinExistence type="predicted"/>
<accession>A0A6A4SLH4</accession>
<evidence type="ECO:0000313" key="3">
    <source>
        <dbReference type="Proteomes" id="UP000438429"/>
    </source>
</evidence>
<gene>
    <name evidence="2" type="ORF">F2P81_013525</name>
</gene>
<organism evidence="2 3">
    <name type="scientific">Scophthalmus maximus</name>
    <name type="common">Turbot</name>
    <name type="synonym">Psetta maxima</name>
    <dbReference type="NCBI Taxonomy" id="52904"/>
    <lineage>
        <taxon>Eukaryota</taxon>
        <taxon>Metazoa</taxon>
        <taxon>Chordata</taxon>
        <taxon>Craniata</taxon>
        <taxon>Vertebrata</taxon>
        <taxon>Euteleostomi</taxon>
        <taxon>Actinopterygii</taxon>
        <taxon>Neopterygii</taxon>
        <taxon>Teleostei</taxon>
        <taxon>Neoteleostei</taxon>
        <taxon>Acanthomorphata</taxon>
        <taxon>Carangaria</taxon>
        <taxon>Pleuronectiformes</taxon>
        <taxon>Pleuronectoidei</taxon>
        <taxon>Scophthalmidae</taxon>
        <taxon>Scophthalmus</taxon>
    </lineage>
</organism>
<reference evidence="2 3" key="1">
    <citation type="submission" date="2019-06" db="EMBL/GenBank/DDBJ databases">
        <title>Draft genomes of female and male turbot (Scophthalmus maximus).</title>
        <authorList>
            <person name="Xu H."/>
            <person name="Xu X.-W."/>
            <person name="Shao C."/>
            <person name="Chen S."/>
        </authorList>
    </citation>
    <scope>NUCLEOTIDE SEQUENCE [LARGE SCALE GENOMIC DNA]</scope>
    <source>
        <strain evidence="2">Ysfricsl-2016a</strain>
        <tissue evidence="2">Blood</tissue>
    </source>
</reference>
<evidence type="ECO:0000256" key="1">
    <source>
        <dbReference type="SAM" id="MobiDB-lite"/>
    </source>
</evidence>
<dbReference type="Proteomes" id="UP000438429">
    <property type="component" value="Unassembled WGS sequence"/>
</dbReference>
<comment type="caution">
    <text evidence="2">The sequence shown here is derived from an EMBL/GenBank/DDBJ whole genome shotgun (WGS) entry which is preliminary data.</text>
</comment>
<protein>
    <submittedName>
        <fullName evidence="2">Uncharacterized protein</fullName>
    </submittedName>
</protein>
<dbReference type="AlphaFoldDB" id="A0A6A4SLH4"/>
<sequence length="110" mass="12597">MSTTAVRPMGQVCMCANVHLHAFSIHYEEISPQNKYCCFASLLHCVWRKMSVPPCISFPFLKPDHETCQRCSVMWREQRGREGGKSGGEEKRKRKQEGNGVFLFSVEENA</sequence>
<dbReference type="EMBL" id="VEVO01000012">
    <property type="protein sequence ID" value="KAF0033459.1"/>
    <property type="molecule type" value="Genomic_DNA"/>
</dbReference>
<feature type="region of interest" description="Disordered" evidence="1">
    <location>
        <begin position="78"/>
        <end position="110"/>
    </location>
</feature>
<evidence type="ECO:0000313" key="2">
    <source>
        <dbReference type="EMBL" id="KAF0033459.1"/>
    </source>
</evidence>